<keyword evidence="2 8" id="KW-0813">Transport</keyword>
<accession>A0A8D2N333</accession>
<feature type="binding site" evidence="6">
    <location>
        <position position="53"/>
    </location>
    <ligand>
        <name>Na(+)</name>
        <dbReference type="ChEBI" id="CHEBI:29101"/>
        <label>1</label>
    </ligand>
</feature>
<evidence type="ECO:0000313" key="10">
    <source>
        <dbReference type="Ensembl" id="ENSZALP00000015744.1"/>
    </source>
</evidence>
<dbReference type="InterPro" id="IPR000175">
    <property type="entry name" value="Na/ntran_symport"/>
</dbReference>
<sequence length="620" mass="70541">MTAEKTIPIINGKPEDALDPEASSTNLVHSNDKKVHERGHWNNKVEFVLSVAGEIIGLGNVWRFPYLCYKNGGGAFLIPYVVFFICCGIPVFFLETALGQFTSEGGITCWRKVCPLFEGIGYATQVIEAHLNVYYIIILAWAIFYLFNCFTTELPWASCGHEWNTENCVEFQKLNMSNCSQVSLQNATSPVMEFWDWFCCSWKKIHRIYRIHRTHKTHKVLFCCLFPPQVVYVTATFPYIMLMILLIRGVTLPGASEGIKFYLYPDISRLSDPQVGRQCVCLGLSESQGSQEMFFIYIFRDCIMLCCLNSGTSFVAGFAIFSVLGFMAYEQGVPIAEVAESGPGLAFIAYPKAVTMMPLSPLWAALFFMMLIFLGLDSQFVCVESIVTAVVDMYPKVFRRGYRRELLILGLSVVSYFLGLIMLTEGGMYVFQLFDSYAASGMCLLFVAIFECVCIGWVYGDNRFYENIEDMIGYKPVSLIKWCWMVLTPGICAGIFIFFLVKYKPLKYNNVYIYPDWGYGIGWMMALSSMVCIPLWICIKLWKTEGTFMEVRESSSFCPYCKDSVQLVKCNLETAYHSIPPGLYQPFPFSMVFICAARIFSRSRVAHIPIFWAVFLISLL</sequence>
<proteinExistence type="inferred from homology"/>
<dbReference type="PRINTS" id="PR00176">
    <property type="entry name" value="NANEUSMPORT"/>
</dbReference>
<dbReference type="GO" id="GO:0005332">
    <property type="term" value="F:gamma-aminobutyric acid:sodium:chloride symporter activity"/>
    <property type="evidence" value="ECO:0007669"/>
    <property type="project" value="TreeGrafter"/>
</dbReference>
<name>A0A8D2N333_ZONAL</name>
<dbReference type="AlphaFoldDB" id="A0A8D2N333"/>
<feature type="transmembrane region" description="Helical" evidence="9">
    <location>
        <begin position="479"/>
        <end position="501"/>
    </location>
</feature>
<dbReference type="Pfam" id="PF00209">
    <property type="entry name" value="SNF"/>
    <property type="match status" value="1"/>
</dbReference>
<feature type="transmembrane region" description="Helical" evidence="9">
    <location>
        <begin position="437"/>
        <end position="459"/>
    </location>
</feature>
<evidence type="ECO:0000256" key="6">
    <source>
        <dbReference type="PIRSR" id="PIRSR600175-1"/>
    </source>
</evidence>
<keyword evidence="6" id="KW-0479">Metal-binding</keyword>
<keyword evidence="8" id="KW-0769">Symport</keyword>
<feature type="transmembrane region" description="Helical" evidence="9">
    <location>
        <begin position="406"/>
        <end position="431"/>
    </location>
</feature>
<feature type="transmembrane region" description="Helical" evidence="9">
    <location>
        <begin position="133"/>
        <end position="151"/>
    </location>
</feature>
<reference evidence="10" key="2">
    <citation type="submission" date="2025-09" db="UniProtKB">
        <authorList>
            <consortium name="Ensembl"/>
        </authorList>
    </citation>
    <scope>IDENTIFICATION</scope>
</reference>
<dbReference type="Proteomes" id="UP000694413">
    <property type="component" value="Unassembled WGS sequence"/>
</dbReference>
<dbReference type="PROSITE" id="PS50267">
    <property type="entry name" value="NA_NEUROTRAN_SYMP_3"/>
    <property type="match status" value="1"/>
</dbReference>
<evidence type="ECO:0000256" key="4">
    <source>
        <dbReference type="ARBA" id="ARBA00022989"/>
    </source>
</evidence>
<gene>
    <name evidence="10" type="primary">SLC6A11</name>
</gene>
<dbReference type="GO" id="GO:0005886">
    <property type="term" value="C:plasma membrane"/>
    <property type="evidence" value="ECO:0007669"/>
    <property type="project" value="TreeGrafter"/>
</dbReference>
<dbReference type="PROSITE" id="PS00610">
    <property type="entry name" value="NA_NEUROTRAN_SYMP_1"/>
    <property type="match status" value="1"/>
</dbReference>
<evidence type="ECO:0000256" key="7">
    <source>
        <dbReference type="PIRSR" id="PIRSR600175-2"/>
    </source>
</evidence>
<evidence type="ECO:0000256" key="8">
    <source>
        <dbReference type="RuleBase" id="RU003732"/>
    </source>
</evidence>
<feature type="binding site" evidence="6">
    <location>
        <position position="378"/>
    </location>
    <ligand>
        <name>Na(+)</name>
        <dbReference type="ChEBI" id="CHEBI:29101"/>
        <label>1</label>
    </ligand>
</feature>
<feature type="disulfide bond" evidence="7">
    <location>
        <begin position="159"/>
        <end position="168"/>
    </location>
</feature>
<feature type="binding site" evidence="6">
    <location>
        <position position="309"/>
    </location>
    <ligand>
        <name>Na(+)</name>
        <dbReference type="ChEBI" id="CHEBI:29101"/>
        <label>1</label>
    </ligand>
</feature>
<dbReference type="GO" id="GO:0042995">
    <property type="term" value="C:cell projection"/>
    <property type="evidence" value="ECO:0007669"/>
    <property type="project" value="TreeGrafter"/>
</dbReference>
<feature type="binding site" evidence="6">
    <location>
        <position position="377"/>
    </location>
    <ligand>
        <name>Na(+)</name>
        <dbReference type="ChEBI" id="CHEBI:29101"/>
        <label>1</label>
    </ligand>
</feature>
<feature type="transmembrane region" description="Helical" evidence="9">
    <location>
        <begin position="362"/>
        <end position="394"/>
    </location>
</feature>
<keyword evidence="4 9" id="KW-1133">Transmembrane helix</keyword>
<feature type="transmembrane region" description="Helical" evidence="9">
    <location>
        <begin position="294"/>
        <end position="321"/>
    </location>
</feature>
<feature type="transmembrane region" description="Helical" evidence="9">
    <location>
        <begin position="73"/>
        <end position="93"/>
    </location>
</feature>
<dbReference type="SUPFAM" id="SSF161070">
    <property type="entry name" value="SNF-like"/>
    <property type="match status" value="1"/>
</dbReference>
<dbReference type="PANTHER" id="PTHR11616:SF124">
    <property type="entry name" value="SODIUM- AND CHLORIDE-DEPENDENT GABA TRANSPORTER 3"/>
    <property type="match status" value="1"/>
</dbReference>
<evidence type="ECO:0000256" key="5">
    <source>
        <dbReference type="ARBA" id="ARBA00023136"/>
    </source>
</evidence>
<keyword evidence="3 8" id="KW-0812">Transmembrane</keyword>
<feature type="transmembrane region" description="Helical" evidence="9">
    <location>
        <begin position="220"/>
        <end position="247"/>
    </location>
</feature>
<organism evidence="10 11">
    <name type="scientific">Zonotrichia albicollis</name>
    <name type="common">White-throated sparrow</name>
    <name type="synonym">Fringilla albicollis</name>
    <dbReference type="NCBI Taxonomy" id="44394"/>
    <lineage>
        <taxon>Eukaryota</taxon>
        <taxon>Metazoa</taxon>
        <taxon>Chordata</taxon>
        <taxon>Craniata</taxon>
        <taxon>Vertebrata</taxon>
        <taxon>Euteleostomi</taxon>
        <taxon>Archelosauria</taxon>
        <taxon>Archosauria</taxon>
        <taxon>Dinosauria</taxon>
        <taxon>Saurischia</taxon>
        <taxon>Theropoda</taxon>
        <taxon>Coelurosauria</taxon>
        <taxon>Aves</taxon>
        <taxon>Neognathae</taxon>
        <taxon>Neoaves</taxon>
        <taxon>Telluraves</taxon>
        <taxon>Australaves</taxon>
        <taxon>Passeriformes</taxon>
        <taxon>Passerellidae</taxon>
        <taxon>Zonotrichia</taxon>
    </lineage>
</organism>
<protein>
    <recommendedName>
        <fullName evidence="8">Transporter</fullName>
    </recommendedName>
</protein>
<dbReference type="GO" id="GO:0046872">
    <property type="term" value="F:metal ion binding"/>
    <property type="evidence" value="ECO:0007669"/>
    <property type="project" value="UniProtKB-KW"/>
</dbReference>
<comment type="similarity">
    <text evidence="8">Belongs to the sodium:neurotransmitter symporter (SNF) (TC 2.A.22) family.</text>
</comment>
<feature type="binding site" evidence="6">
    <location>
        <position position="374"/>
    </location>
    <ligand>
        <name>Na(+)</name>
        <dbReference type="ChEBI" id="CHEBI:29101"/>
        <label>1</label>
    </ligand>
</feature>
<evidence type="ECO:0000256" key="9">
    <source>
        <dbReference type="SAM" id="Phobius"/>
    </source>
</evidence>
<keyword evidence="6" id="KW-0915">Sodium</keyword>
<comment type="subcellular location">
    <subcellularLocation>
        <location evidence="1">Membrane</location>
        <topology evidence="1">Multi-pass membrane protein</topology>
    </subcellularLocation>
</comment>
<dbReference type="PROSITE" id="PS00754">
    <property type="entry name" value="NA_NEUROTRAN_SYMP_2"/>
    <property type="match status" value="1"/>
</dbReference>
<evidence type="ECO:0000256" key="2">
    <source>
        <dbReference type="ARBA" id="ARBA00022448"/>
    </source>
</evidence>
<dbReference type="InterPro" id="IPR037272">
    <property type="entry name" value="SNS_sf"/>
</dbReference>
<reference evidence="10" key="1">
    <citation type="submission" date="2025-08" db="UniProtKB">
        <authorList>
            <consortium name="Ensembl"/>
        </authorList>
    </citation>
    <scope>IDENTIFICATION</scope>
</reference>
<keyword evidence="5 9" id="KW-0472">Membrane</keyword>
<feature type="transmembrane region" description="Helical" evidence="9">
    <location>
        <begin position="521"/>
        <end position="542"/>
    </location>
</feature>
<evidence type="ECO:0000313" key="11">
    <source>
        <dbReference type="Proteomes" id="UP000694413"/>
    </source>
</evidence>
<dbReference type="Ensembl" id="ENSZALT00000021146.1">
    <property type="protein sequence ID" value="ENSZALP00000015744.1"/>
    <property type="gene ID" value="ENSZALG00000012855.1"/>
</dbReference>
<evidence type="ECO:0000256" key="1">
    <source>
        <dbReference type="ARBA" id="ARBA00004141"/>
    </source>
</evidence>
<dbReference type="PANTHER" id="PTHR11616">
    <property type="entry name" value="SODIUM/CHLORIDE DEPENDENT TRANSPORTER"/>
    <property type="match status" value="1"/>
</dbReference>
<keyword evidence="11" id="KW-1185">Reference proteome</keyword>
<keyword evidence="7" id="KW-1015">Disulfide bond</keyword>
<evidence type="ECO:0000256" key="3">
    <source>
        <dbReference type="ARBA" id="ARBA00022692"/>
    </source>
</evidence>
<feature type="binding site" evidence="6">
    <location>
        <position position="60"/>
    </location>
    <ligand>
        <name>Na(+)</name>
        <dbReference type="ChEBI" id="CHEBI:29101"/>
        <label>1</label>
    </ligand>
</feature>